<dbReference type="PANTHER" id="PTHR22884">
    <property type="entry name" value="SET DOMAIN PROTEINS"/>
    <property type="match status" value="1"/>
</dbReference>
<dbReference type="Gene3D" id="2.30.30.140">
    <property type="match status" value="2"/>
</dbReference>
<evidence type="ECO:0008006" key="18">
    <source>
        <dbReference type="Google" id="ProtNLM"/>
    </source>
</evidence>
<evidence type="ECO:0000256" key="10">
    <source>
        <dbReference type="ARBA" id="ARBA00022833"/>
    </source>
</evidence>
<dbReference type="PaxDb" id="8022-A0A060W6X4"/>
<evidence type="ECO:0000256" key="7">
    <source>
        <dbReference type="ARBA" id="ARBA00022723"/>
    </source>
</evidence>
<name>A0A060W6X4_ONCMY</name>
<proteinExistence type="predicted"/>
<feature type="compositionally biased region" description="Polar residues" evidence="13">
    <location>
        <begin position="617"/>
        <end position="629"/>
    </location>
</feature>
<dbReference type="InterPro" id="IPR001965">
    <property type="entry name" value="Znf_PHD"/>
</dbReference>
<dbReference type="SMART" id="SM00249">
    <property type="entry name" value="PHD"/>
    <property type="match status" value="3"/>
</dbReference>
<feature type="compositionally biased region" description="Low complexity" evidence="13">
    <location>
        <begin position="688"/>
        <end position="697"/>
    </location>
</feature>
<evidence type="ECO:0000256" key="11">
    <source>
        <dbReference type="ARBA" id="ARBA00023242"/>
    </source>
</evidence>
<feature type="compositionally biased region" description="Basic and acidic residues" evidence="13">
    <location>
        <begin position="244"/>
        <end position="258"/>
    </location>
</feature>
<evidence type="ECO:0000256" key="6">
    <source>
        <dbReference type="ARBA" id="ARBA00022691"/>
    </source>
</evidence>
<dbReference type="Gene3D" id="3.30.40.10">
    <property type="entry name" value="Zinc/RING finger domain, C3HC4 (zinc finger)"/>
    <property type="match status" value="3"/>
</dbReference>
<feature type="compositionally biased region" description="Low complexity" evidence="13">
    <location>
        <begin position="102"/>
        <end position="121"/>
    </location>
</feature>
<keyword evidence="3" id="KW-0158">Chromosome</keyword>
<dbReference type="InterPro" id="IPR050777">
    <property type="entry name" value="SET2_Histone-Lys_MeTrsfase"/>
</dbReference>
<dbReference type="FunFam" id="2.30.30.140:FF:000030">
    <property type="entry name" value="Histone-lysine N-methyltransferase"/>
    <property type="match status" value="1"/>
</dbReference>
<feature type="region of interest" description="Disordered" evidence="13">
    <location>
        <begin position="406"/>
        <end position="438"/>
    </location>
</feature>
<keyword evidence="4" id="KW-0489">Methyltransferase</keyword>
<sequence length="1085" mass="120685">MCLEWDTLKVQPEKRTVKDAGAQQWISPSLSCKGSWEIQFSNPLSSLTQPTSDRRAPTTPAAMRARTEPPPTTLPWRQSSPTRPLPPKTCHRSPMVTPLGWACTSPRPSSPCTPSSPTARPMDTGPSGAMANTASCLGRERPPLSLLDSTPPSHPSHTPSAPSIGVLKKTSSPEIKLKIIKKYQNGRELFESALCGDLLQEKKTVREQEEGQDQEQLQEGTLQLQTHTPAQTQPQELPVGQTEKPQKTPIKAEPETPKVQKQYPTVITGTGCCKDHEVGDLVWAKVGTYPWWPCMVSCDPQMNVHTRINTRGHREYHVQFFGSVAERAWVHEKRVVMYQGEHQFDELQAETLRKTTNTAERHKLMKPFPQRERAQWEVGVGHAEDAFLMTQQERIDNYTFIYVDPDPNAPPPIKKTPTRAAVTSPDRAEPSRRQPRRQCTREALSKAGGTQESPAPVRAWKTAAARKLLPLSITMKKLNVEITKCDQVWPLLQRKALPSPRREREREAEREEGEGRQADLGYCSPEQGCGVKPEPSPDEEEKRDEGEEKEDREERSDQEAPQHTSCPGSQHSTPTGSQERKQQRRSVRSRSESEKGCEPVPKKKTKKEQGEMAPETTLRTGSQKGTSEISDACKPLKKRSRASTDVEMASSQYRDTSDSDSRGLNDPQSLFGKSLDSPAAADADESDSQSVDSSLSRQGSSTAKIDTVCQICEVYGEGLVSCEGDCCRLFHLECLGLASVPEGKFTCLECRNGSHLCFSCKAGGGEVLRCSVVGCGRYYHDDCVRKLPGTVGSGTGGGFHCPQHTCATCCLERDLHQATQGRMMRCLRCPVAYHTGDSCVAAGSMVLTHHIMICSSHGIAKRNGLLSSPVNVNWCFLCARGLLVQDLTDTILSSYAYKSHYLLTESNRAELKLPMIPSSSSATKKNIGKGEKLLCCALCPASFHPECLEMAMPEGAWSCRECRSGRKPHYKQIVWVKLGNYRWWPAEICNPRLVPPNIQTLRHDIGAFPVFFFGSHDYYWINQGRVFPYVENDKTPVTGQININKTFKKGEATLGSILCSGLCWFLRDMLDAALLYMTVFLFFSF</sequence>
<dbReference type="Pfam" id="PF23011">
    <property type="entry name" value="PHD-1st_NSD"/>
    <property type="match status" value="1"/>
</dbReference>
<evidence type="ECO:0000256" key="13">
    <source>
        <dbReference type="SAM" id="MobiDB-lite"/>
    </source>
</evidence>
<dbReference type="GO" id="GO:0008168">
    <property type="term" value="F:methyltransferase activity"/>
    <property type="evidence" value="ECO:0007669"/>
    <property type="project" value="UniProtKB-KW"/>
</dbReference>
<keyword evidence="6" id="KW-0949">S-adenosyl-L-methionine</keyword>
<dbReference type="InterPro" id="IPR019787">
    <property type="entry name" value="Znf_PHD-finger"/>
</dbReference>
<evidence type="ECO:0000313" key="17">
    <source>
        <dbReference type="Proteomes" id="UP000193380"/>
    </source>
</evidence>
<feature type="domain" description="PHD-type" evidence="14">
    <location>
        <begin position="706"/>
        <end position="753"/>
    </location>
</feature>
<dbReference type="GO" id="GO:0032259">
    <property type="term" value="P:methylation"/>
    <property type="evidence" value="ECO:0007669"/>
    <property type="project" value="UniProtKB-KW"/>
</dbReference>
<dbReference type="InterPro" id="IPR013083">
    <property type="entry name" value="Znf_RING/FYVE/PHD"/>
</dbReference>
<protein>
    <recommendedName>
        <fullName evidence="18">PWWP domain-containing protein</fullName>
    </recommendedName>
</protein>
<dbReference type="InterPro" id="IPR019786">
    <property type="entry name" value="Zinc_finger_PHD-type_CS"/>
</dbReference>
<feature type="compositionally biased region" description="Basic and acidic residues" evidence="13">
    <location>
        <begin position="500"/>
        <end position="517"/>
    </location>
</feature>
<dbReference type="PROSITE" id="PS01359">
    <property type="entry name" value="ZF_PHD_1"/>
    <property type="match status" value="1"/>
</dbReference>
<evidence type="ECO:0000256" key="8">
    <source>
        <dbReference type="ARBA" id="ARBA00022737"/>
    </source>
</evidence>
<evidence type="ECO:0000256" key="2">
    <source>
        <dbReference type="ARBA" id="ARBA00004286"/>
    </source>
</evidence>
<feature type="compositionally biased region" description="Acidic residues" evidence="13">
    <location>
        <begin position="536"/>
        <end position="551"/>
    </location>
</feature>
<dbReference type="Proteomes" id="UP000193380">
    <property type="component" value="Chromosome 6"/>
</dbReference>
<dbReference type="Pfam" id="PF23004">
    <property type="entry name" value="PHDvar_NSD"/>
    <property type="match status" value="1"/>
</dbReference>
<dbReference type="SMART" id="SM00293">
    <property type="entry name" value="PWWP"/>
    <property type="match status" value="2"/>
</dbReference>
<feature type="region of interest" description="Disordered" evidence="13">
    <location>
        <begin position="497"/>
        <end position="697"/>
    </location>
</feature>
<feature type="compositionally biased region" description="Polar residues" evidence="13">
    <location>
        <begin position="561"/>
        <end position="576"/>
    </location>
</feature>
<feature type="region of interest" description="Disordered" evidence="13">
    <location>
        <begin position="229"/>
        <end position="261"/>
    </location>
</feature>
<dbReference type="Pfam" id="PF22908">
    <property type="entry name" value="PHD_NSD"/>
    <property type="match status" value="1"/>
</dbReference>
<dbReference type="SUPFAM" id="SSF57903">
    <property type="entry name" value="FYVE/PHD zinc finger"/>
    <property type="match status" value="2"/>
</dbReference>
<comment type="subcellular location">
    <subcellularLocation>
        <location evidence="2">Chromosome</location>
    </subcellularLocation>
    <subcellularLocation>
        <location evidence="1">Nucleus</location>
    </subcellularLocation>
</comment>
<dbReference type="InterPro" id="IPR011011">
    <property type="entry name" value="Znf_FYVE_PHD"/>
</dbReference>
<dbReference type="InterPro" id="IPR000313">
    <property type="entry name" value="PWWP_dom"/>
</dbReference>
<keyword evidence="5" id="KW-0808">Transferase</keyword>
<evidence type="ECO:0000256" key="3">
    <source>
        <dbReference type="ARBA" id="ARBA00022454"/>
    </source>
</evidence>
<dbReference type="SUPFAM" id="SSF63748">
    <property type="entry name" value="Tudor/PWWP/MBT"/>
    <property type="match status" value="2"/>
</dbReference>
<keyword evidence="8" id="KW-0677">Repeat</keyword>
<dbReference type="PROSITE" id="PS50016">
    <property type="entry name" value="ZF_PHD_2"/>
    <property type="match status" value="1"/>
</dbReference>
<dbReference type="STRING" id="8022.A0A060W6X4"/>
<evidence type="ECO:0000256" key="4">
    <source>
        <dbReference type="ARBA" id="ARBA00022603"/>
    </source>
</evidence>
<evidence type="ECO:0000256" key="12">
    <source>
        <dbReference type="PROSITE-ProRule" id="PRU00146"/>
    </source>
</evidence>
<evidence type="ECO:0000259" key="14">
    <source>
        <dbReference type="PROSITE" id="PS50016"/>
    </source>
</evidence>
<dbReference type="InterPro" id="IPR059153">
    <property type="entry name" value="NSD_PHD-1st"/>
</dbReference>
<evidence type="ECO:0000256" key="9">
    <source>
        <dbReference type="ARBA" id="ARBA00022771"/>
    </source>
</evidence>
<dbReference type="Pfam" id="PF00628">
    <property type="entry name" value="PHD"/>
    <property type="match status" value="1"/>
</dbReference>
<keyword evidence="11" id="KW-0539">Nucleus</keyword>
<feature type="domain" description="PWWP" evidence="15">
    <location>
        <begin position="970"/>
        <end position="1032"/>
    </location>
</feature>
<dbReference type="InterPro" id="IPR055197">
    <property type="entry name" value="PHDvar_NSD"/>
</dbReference>
<feature type="compositionally biased region" description="Basic and acidic residues" evidence="13">
    <location>
        <begin position="589"/>
        <end position="601"/>
    </location>
</feature>
<dbReference type="EMBL" id="FR904416">
    <property type="protein sequence ID" value="CDQ62731.1"/>
    <property type="molecule type" value="Genomic_DNA"/>
</dbReference>
<dbReference type="InterPro" id="IPR055198">
    <property type="entry name" value="NSD_PHD"/>
</dbReference>
<dbReference type="GO" id="GO:0005634">
    <property type="term" value="C:nucleus"/>
    <property type="evidence" value="ECO:0007669"/>
    <property type="project" value="UniProtKB-SubCell"/>
</dbReference>
<dbReference type="GO" id="GO:0006338">
    <property type="term" value="P:chromatin remodeling"/>
    <property type="evidence" value="ECO:0007669"/>
    <property type="project" value="UniProtKB-ARBA"/>
</dbReference>
<keyword evidence="9 12" id="KW-0863">Zinc-finger</keyword>
<dbReference type="FunFam" id="3.30.40.10:FF:000205">
    <property type="entry name" value="Histone-lysine N-methyltransferase"/>
    <property type="match status" value="1"/>
</dbReference>
<dbReference type="AlphaFoldDB" id="A0A060W6X4"/>
<dbReference type="PROSITE" id="PS50812">
    <property type="entry name" value="PWWP"/>
    <property type="match status" value="2"/>
</dbReference>
<keyword evidence="10" id="KW-0862">Zinc</keyword>
<dbReference type="GO" id="GO:0008270">
    <property type="term" value="F:zinc ion binding"/>
    <property type="evidence" value="ECO:0007669"/>
    <property type="project" value="UniProtKB-KW"/>
</dbReference>
<accession>A0A060W6X4</accession>
<evidence type="ECO:0000256" key="5">
    <source>
        <dbReference type="ARBA" id="ARBA00022679"/>
    </source>
</evidence>
<feature type="compositionally biased region" description="Low complexity" evidence="13">
    <location>
        <begin position="143"/>
        <end position="163"/>
    </location>
</feature>
<evidence type="ECO:0000256" key="1">
    <source>
        <dbReference type="ARBA" id="ARBA00004123"/>
    </source>
</evidence>
<reference evidence="16 17" key="1">
    <citation type="journal article" date="2014" name="Nat. Commun.">
        <title>The rainbow trout genome provides novel insights into evolution after whole-genome duplication in vertebrates.</title>
        <authorList>
            <person name="Berthelot C."/>
            <person name="Brunet F."/>
            <person name="Chalopin D."/>
            <person name="Juanchich A."/>
            <person name="Bernard M."/>
            <person name="Noel B."/>
            <person name="Bento P."/>
            <person name="Da Silva C."/>
            <person name="Labadie K."/>
            <person name="Alberti A."/>
            <person name="Aury J.M."/>
            <person name="Louis A."/>
            <person name="Dehais P."/>
            <person name="Bardou P."/>
            <person name="Montfort J."/>
            <person name="Klopp C."/>
            <person name="Cabau C."/>
            <person name="Gaspin C."/>
            <person name="Thorgaard G.H."/>
            <person name="Boussaha M."/>
            <person name="Quillet E."/>
            <person name="Guyomard R."/>
            <person name="Galiana D."/>
            <person name="Bobe J."/>
            <person name="Volff J.N."/>
            <person name="Genet C."/>
            <person name="Wincker P."/>
            <person name="Jaillon O."/>
            <person name="Roest Crollius H."/>
            <person name="Guiguen Y."/>
        </authorList>
    </citation>
    <scope>NUCLEOTIDE SEQUENCE [LARGE SCALE GENOMIC DNA]</scope>
</reference>
<dbReference type="Pfam" id="PF00855">
    <property type="entry name" value="PWWP"/>
    <property type="match status" value="2"/>
</dbReference>
<feature type="region of interest" description="Disordered" evidence="13">
    <location>
        <begin position="43"/>
        <end position="167"/>
    </location>
</feature>
<feature type="domain" description="PWWP" evidence="15">
    <location>
        <begin position="278"/>
        <end position="341"/>
    </location>
</feature>
<dbReference type="GO" id="GO:0005694">
    <property type="term" value="C:chromosome"/>
    <property type="evidence" value="ECO:0007669"/>
    <property type="project" value="UniProtKB-SubCell"/>
</dbReference>
<keyword evidence="7" id="KW-0479">Metal-binding</keyword>
<evidence type="ECO:0000313" key="16">
    <source>
        <dbReference type="EMBL" id="CDQ62731.1"/>
    </source>
</evidence>
<evidence type="ECO:0000259" key="15">
    <source>
        <dbReference type="PROSITE" id="PS50812"/>
    </source>
</evidence>
<gene>
    <name evidence="16" type="ORF">GSONMT00067667001</name>
</gene>
<organism evidence="16 17">
    <name type="scientific">Oncorhynchus mykiss</name>
    <name type="common">Rainbow trout</name>
    <name type="synonym">Salmo gairdneri</name>
    <dbReference type="NCBI Taxonomy" id="8022"/>
    <lineage>
        <taxon>Eukaryota</taxon>
        <taxon>Metazoa</taxon>
        <taxon>Chordata</taxon>
        <taxon>Craniata</taxon>
        <taxon>Vertebrata</taxon>
        <taxon>Euteleostomi</taxon>
        <taxon>Actinopterygii</taxon>
        <taxon>Neopterygii</taxon>
        <taxon>Teleostei</taxon>
        <taxon>Protacanthopterygii</taxon>
        <taxon>Salmoniformes</taxon>
        <taxon>Salmonidae</taxon>
        <taxon>Salmoninae</taxon>
        <taxon>Oncorhynchus</taxon>
    </lineage>
</organism>
<dbReference type="CDD" id="cd15649">
    <property type="entry name" value="PHD1_NSD3"/>
    <property type="match status" value="1"/>
</dbReference>